<organism evidence="2 4">
    <name type="scientific">Pristionchus mayeri</name>
    <dbReference type="NCBI Taxonomy" id="1317129"/>
    <lineage>
        <taxon>Eukaryota</taxon>
        <taxon>Metazoa</taxon>
        <taxon>Ecdysozoa</taxon>
        <taxon>Nematoda</taxon>
        <taxon>Chromadorea</taxon>
        <taxon>Rhabditida</taxon>
        <taxon>Rhabditina</taxon>
        <taxon>Diplogasteromorpha</taxon>
        <taxon>Diplogasteroidea</taxon>
        <taxon>Neodiplogasteridae</taxon>
        <taxon>Pristionchus</taxon>
    </lineage>
</organism>
<dbReference type="AlphaFoldDB" id="A0AAN5CDA8"/>
<reference evidence="2" key="2">
    <citation type="submission" date="2023-06" db="EMBL/GenBank/DDBJ databases">
        <title>Genome assembly of Pristionchus species.</title>
        <authorList>
            <person name="Yoshida K."/>
            <person name="Sommer R.J."/>
        </authorList>
    </citation>
    <scope>NUCLEOTIDE SEQUENCE</scope>
    <source>
        <strain evidence="2 4">RS5460</strain>
    </source>
</reference>
<evidence type="ECO:0000313" key="4">
    <source>
        <dbReference type="Proteomes" id="UP001328107"/>
    </source>
</evidence>
<evidence type="ECO:0000313" key="3">
    <source>
        <dbReference type="EMBL" id="GMR37323.1"/>
    </source>
</evidence>
<evidence type="ECO:0000256" key="1">
    <source>
        <dbReference type="SAM" id="Coils"/>
    </source>
</evidence>
<keyword evidence="4" id="KW-1185">Reference proteome</keyword>
<gene>
    <name evidence="2" type="ORF">PMAYCL1PPCAC_07506</name>
    <name evidence="3" type="ORF">PMAYCL1PPCAC_07518</name>
</gene>
<protein>
    <submittedName>
        <fullName evidence="2">Uncharacterized protein</fullName>
    </submittedName>
</protein>
<dbReference type="Proteomes" id="UP001328107">
    <property type="component" value="Unassembled WGS sequence"/>
</dbReference>
<name>A0AAN5CDA8_9BILA</name>
<dbReference type="EMBL" id="BTRK01000002">
    <property type="protein sequence ID" value="GMR37323.1"/>
    <property type="molecule type" value="Genomic_DNA"/>
</dbReference>
<keyword evidence="1" id="KW-0175">Coiled coil</keyword>
<feature type="coiled-coil region" evidence="1">
    <location>
        <begin position="99"/>
        <end position="246"/>
    </location>
</feature>
<comment type="caution">
    <text evidence="2">The sequence shown here is derived from an EMBL/GenBank/DDBJ whole genome shotgun (WGS) entry which is preliminary data.</text>
</comment>
<accession>A0AAN5CDA8</accession>
<dbReference type="Gene3D" id="1.10.287.1490">
    <property type="match status" value="1"/>
</dbReference>
<reference evidence="4" key="1">
    <citation type="submission" date="2022-10" db="EMBL/GenBank/DDBJ databases">
        <title>Genome assembly of Pristionchus species.</title>
        <authorList>
            <person name="Yoshida K."/>
            <person name="Sommer R.J."/>
        </authorList>
    </citation>
    <scope>NUCLEOTIDE SEQUENCE [LARGE SCALE GENOMIC DNA]</scope>
    <source>
        <strain evidence="4">RS5460</strain>
    </source>
</reference>
<feature type="non-terminal residue" evidence="2">
    <location>
        <position position="1"/>
    </location>
</feature>
<evidence type="ECO:0000313" key="2">
    <source>
        <dbReference type="EMBL" id="GMR37311.1"/>
    </source>
</evidence>
<dbReference type="EMBL" id="BTRK01000002">
    <property type="protein sequence ID" value="GMR37311.1"/>
    <property type="molecule type" value="Genomic_DNA"/>
</dbReference>
<sequence>EAMSYMPLDFDDYPEVKKEVLETEKNVSEELATARTEIGRLQKLYTKACVDLKSARKQMDVTAMETTKRHMELETAVTYLENEVNQLHSQKQKSPPSFQLDRTIEMKDLMEEKEKLKEEATTLRDEMKRLQRHVAMLKEQKKETTKKYDDLKEKMQAMMVEGVEESQVKEREKMKMRIKQIMAENMRLMEEKQSRLMPGYSTNDSDALNVENKRIREELKSSLEMRQKLNDTVEKYESTNAQLKKQLEWYKHGWLTYHEIARQNMNAMDENDFLPPLSFPMPDINFGKPRSFCDSPSNILPYPGHPPLPPRYPPKKIIKKETHNTYIKTEIEEETVNYFP</sequence>
<proteinExistence type="predicted"/>